<evidence type="ECO:0000313" key="7">
    <source>
        <dbReference type="EMBL" id="WOF22062.1"/>
    </source>
</evidence>
<name>A0AA97I5G3_9MICO</name>
<sequence>MRPVVLGLQGTVDYLIEWDGATIEALADEYAVAVGELAAPGSVVDERSLLVTLLSFLASGRGGERHAASSEVVERFAARFRTEVALGGTSVRAALLLRRLGVPSLLHLVSRDDTVRRLLPAECASISSATEDTLDPHLIVQYREGDGARIGEVAIVAPSANRVIVADDPPASALRLAPELGDRVAEAGVFLVSGFNTIQDEGVLRERLREIREVIARMPEGGVVVYEDAGFHDQRFAPLVSRALADVVDVFGMNEDELQARRGRTLDLLDVSAVAAAVEEMKAELGQATLVVHTRHWTVVAGERAASFAAAADAGNAAAGARYLYGDDIGDAHVSSVAARERQPAARAFAAELERRLGRRARCLPAFDLHPDRPTTIGLGDTFVGGFIAELAREDAP</sequence>
<keyword evidence="4" id="KW-0418">Kinase</keyword>
<dbReference type="GO" id="GO:0006096">
    <property type="term" value="P:glycolytic process"/>
    <property type="evidence" value="ECO:0007669"/>
    <property type="project" value="UniProtKB-KW"/>
</dbReference>
<dbReference type="Proteomes" id="UP001305498">
    <property type="component" value="Chromosome"/>
</dbReference>
<dbReference type="GO" id="GO:0046872">
    <property type="term" value="F:metal ion binding"/>
    <property type="evidence" value="ECO:0007669"/>
    <property type="project" value="UniProtKB-KW"/>
</dbReference>
<dbReference type="PANTHER" id="PTHR21208">
    <property type="entry name" value="ADP-DEPENDENT GLUCOKINASE"/>
    <property type="match status" value="1"/>
</dbReference>
<keyword evidence="6" id="KW-0324">Glycolysis</keyword>
<evidence type="ECO:0000256" key="1">
    <source>
        <dbReference type="ARBA" id="ARBA00022490"/>
    </source>
</evidence>
<dbReference type="InterPro" id="IPR007666">
    <property type="entry name" value="ADP_PFK/GK"/>
</dbReference>
<accession>A0AA97I5G3</accession>
<evidence type="ECO:0000256" key="5">
    <source>
        <dbReference type="ARBA" id="ARBA00022842"/>
    </source>
</evidence>
<keyword evidence="5" id="KW-0460">Magnesium</keyword>
<dbReference type="InterPro" id="IPR029056">
    <property type="entry name" value="Ribokinase-like"/>
</dbReference>
<dbReference type="GO" id="GO:0016301">
    <property type="term" value="F:kinase activity"/>
    <property type="evidence" value="ECO:0007669"/>
    <property type="project" value="UniProtKB-KW"/>
</dbReference>
<protein>
    <submittedName>
        <fullName evidence="7">ADP-dependent glucokinase/phosphofructokinase</fullName>
    </submittedName>
</protein>
<dbReference type="GO" id="GO:0016773">
    <property type="term" value="F:phosphotransferase activity, alcohol group as acceptor"/>
    <property type="evidence" value="ECO:0007669"/>
    <property type="project" value="InterPro"/>
</dbReference>
<evidence type="ECO:0000256" key="6">
    <source>
        <dbReference type="ARBA" id="ARBA00023152"/>
    </source>
</evidence>
<dbReference type="EMBL" id="CP118157">
    <property type="protein sequence ID" value="WOF22062.1"/>
    <property type="molecule type" value="Genomic_DNA"/>
</dbReference>
<dbReference type="PROSITE" id="PS51255">
    <property type="entry name" value="ADPK"/>
    <property type="match status" value="1"/>
</dbReference>
<dbReference type="Gene3D" id="3.40.1190.20">
    <property type="match status" value="1"/>
</dbReference>
<evidence type="ECO:0000256" key="2">
    <source>
        <dbReference type="ARBA" id="ARBA00022679"/>
    </source>
</evidence>
<dbReference type="Pfam" id="PF04587">
    <property type="entry name" value="ADP_PFK_GK"/>
    <property type="match status" value="1"/>
</dbReference>
<dbReference type="SUPFAM" id="SSF53613">
    <property type="entry name" value="Ribokinase-like"/>
    <property type="match status" value="1"/>
</dbReference>
<organism evidence="7 8">
    <name type="scientific">Microbacterium betulae</name>
    <dbReference type="NCBI Taxonomy" id="2981139"/>
    <lineage>
        <taxon>Bacteria</taxon>
        <taxon>Bacillati</taxon>
        <taxon>Actinomycetota</taxon>
        <taxon>Actinomycetes</taxon>
        <taxon>Micrococcales</taxon>
        <taxon>Microbacteriaceae</taxon>
        <taxon>Microbacterium</taxon>
    </lineage>
</organism>
<evidence type="ECO:0000256" key="4">
    <source>
        <dbReference type="ARBA" id="ARBA00022777"/>
    </source>
</evidence>
<dbReference type="RefSeq" id="WP_317138537.1">
    <property type="nucleotide sequence ID" value="NZ_CP118157.1"/>
</dbReference>
<proteinExistence type="predicted"/>
<keyword evidence="2" id="KW-0808">Transferase</keyword>
<evidence type="ECO:0000256" key="3">
    <source>
        <dbReference type="ARBA" id="ARBA00022723"/>
    </source>
</evidence>
<dbReference type="KEGG" id="mbet:N8K70_11810"/>
<keyword evidence="3" id="KW-0479">Metal-binding</keyword>
<keyword evidence="1" id="KW-0963">Cytoplasm</keyword>
<dbReference type="AlphaFoldDB" id="A0AA97I5G3"/>
<evidence type="ECO:0000313" key="8">
    <source>
        <dbReference type="Proteomes" id="UP001305498"/>
    </source>
</evidence>
<gene>
    <name evidence="7" type="ORF">N8K70_11810</name>
</gene>
<dbReference type="PANTHER" id="PTHR21208:SF1">
    <property type="entry name" value="ADP-DEPENDENT GLUCOKINASE"/>
    <property type="match status" value="1"/>
</dbReference>
<keyword evidence="8" id="KW-1185">Reference proteome</keyword>
<reference evidence="7 8" key="1">
    <citation type="submission" date="2023-02" db="EMBL/GenBank/DDBJ databases">
        <title>Microbacterium betulae sp. nov., isolated from birch wood.</title>
        <authorList>
            <person name="Pasciak M."/>
            <person name="Pawlik K.J."/>
            <person name="Martynowski D."/>
            <person name="Laczmanski L."/>
            <person name="Ciekot J."/>
            <person name="Szponar B."/>
            <person name="Wojcik-Fatla A."/>
            <person name="Mackiewicz B."/>
            <person name="Farian E."/>
            <person name="Cholewa G."/>
            <person name="Cholewa A."/>
            <person name="Dutkiewicz J."/>
        </authorList>
    </citation>
    <scope>NUCLEOTIDE SEQUENCE [LARGE SCALE GENOMIC DNA]</scope>
    <source>
        <strain evidence="7 8">AB</strain>
    </source>
</reference>